<dbReference type="SMART" id="SM00091">
    <property type="entry name" value="PAS"/>
    <property type="match status" value="1"/>
</dbReference>
<dbReference type="Gene3D" id="1.10.3210.10">
    <property type="entry name" value="Hypothetical protein af1432"/>
    <property type="match status" value="1"/>
</dbReference>
<dbReference type="SMART" id="SM00471">
    <property type="entry name" value="HDc"/>
    <property type="match status" value="1"/>
</dbReference>
<dbReference type="Pfam" id="PF13487">
    <property type="entry name" value="HD_5"/>
    <property type="match status" value="1"/>
</dbReference>
<feature type="domain" description="PAS" evidence="1">
    <location>
        <begin position="3"/>
        <end position="99"/>
    </location>
</feature>
<organism evidence="3">
    <name type="scientific">uncultured spirochete</name>
    <dbReference type="NCBI Taxonomy" id="156406"/>
    <lineage>
        <taxon>Bacteria</taxon>
        <taxon>Pseudomonadati</taxon>
        <taxon>Spirochaetota</taxon>
        <taxon>Spirochaetia</taxon>
        <taxon>Spirochaetales</taxon>
        <taxon>environmental samples</taxon>
    </lineage>
</organism>
<dbReference type="NCBIfam" id="TIGR00229">
    <property type="entry name" value="sensory_box"/>
    <property type="match status" value="1"/>
</dbReference>
<dbReference type="PROSITE" id="PS51832">
    <property type="entry name" value="HD_GYP"/>
    <property type="match status" value="1"/>
</dbReference>
<dbReference type="CDD" id="cd00077">
    <property type="entry name" value="HDc"/>
    <property type="match status" value="1"/>
</dbReference>
<dbReference type="Gene3D" id="3.30.450.20">
    <property type="entry name" value="PAS domain"/>
    <property type="match status" value="1"/>
</dbReference>
<dbReference type="InterPro" id="IPR035965">
    <property type="entry name" value="PAS-like_dom_sf"/>
</dbReference>
<evidence type="ECO:0000259" key="2">
    <source>
        <dbReference type="PROSITE" id="PS51832"/>
    </source>
</evidence>
<dbReference type="CDD" id="cd00130">
    <property type="entry name" value="PAS"/>
    <property type="match status" value="1"/>
</dbReference>
<dbReference type="SUPFAM" id="SSF55785">
    <property type="entry name" value="PYP-like sensor domain (PAS domain)"/>
    <property type="match status" value="1"/>
</dbReference>
<gene>
    <name evidence="3" type="ORF">SPIRO4BDMA_50366</name>
</gene>
<dbReference type="AlphaFoldDB" id="A0A3P3XRB2"/>
<accession>A0A3P3XRB2</accession>
<dbReference type="PANTHER" id="PTHR43155">
    <property type="entry name" value="CYCLIC DI-GMP PHOSPHODIESTERASE PA4108-RELATED"/>
    <property type="match status" value="1"/>
</dbReference>
<dbReference type="InterPro" id="IPR000014">
    <property type="entry name" value="PAS"/>
</dbReference>
<sequence>MEGRDLFVSVLEQMPDGLIVLDNNDKVVFVNKAAEKISDIKKESILGVDVYQCHPEHEKEKLGKALDYLKNKKHEVRRIFHNETNNTTQENLYRAIFDEEGEFLGSLVMTRDISEKYDLDEKKLLLIDQMDDKIKDLRARFQNLFLSSLETLVNTLEAKDYYTKGHSMRVASLCERFLERESLMVPLKQNIIVAAKLHDIGKIGIKESILMKNDKLTAEENEQMQQHPIITAKILEPMDELKDVVEIVRHHHERYDGTGYPDGLKGNAIPFGARLLALVDAFDAMTSVRPYRDSLSFEEAVSQIRNNLGTQFDPQLGEKFLLHLELGDLDLPDFF</sequence>
<proteinExistence type="predicted"/>
<dbReference type="PROSITE" id="PS50112">
    <property type="entry name" value="PAS"/>
    <property type="match status" value="1"/>
</dbReference>
<dbReference type="EMBL" id="FWDO01000005">
    <property type="protein sequence ID" value="SLM18851.1"/>
    <property type="molecule type" value="Genomic_DNA"/>
</dbReference>
<evidence type="ECO:0000259" key="1">
    <source>
        <dbReference type="PROSITE" id="PS50112"/>
    </source>
</evidence>
<name>A0A3P3XRB2_9SPIR</name>
<dbReference type="Pfam" id="PF08448">
    <property type="entry name" value="PAS_4"/>
    <property type="match status" value="1"/>
</dbReference>
<dbReference type="InterPro" id="IPR003607">
    <property type="entry name" value="HD/PDEase_dom"/>
</dbReference>
<dbReference type="InterPro" id="IPR013656">
    <property type="entry name" value="PAS_4"/>
</dbReference>
<evidence type="ECO:0000313" key="3">
    <source>
        <dbReference type="EMBL" id="SLM18851.1"/>
    </source>
</evidence>
<feature type="domain" description="HD-GYP" evidence="2">
    <location>
        <begin position="141"/>
        <end position="335"/>
    </location>
</feature>
<dbReference type="SUPFAM" id="SSF109604">
    <property type="entry name" value="HD-domain/PDEase-like"/>
    <property type="match status" value="1"/>
</dbReference>
<reference evidence="3" key="1">
    <citation type="submission" date="2017-02" db="EMBL/GenBank/DDBJ databases">
        <authorList>
            <person name="Regsiter A."/>
            <person name="William W."/>
        </authorList>
    </citation>
    <scope>NUCLEOTIDE SEQUENCE</scope>
    <source>
        <strain evidence="3">BdmA 4</strain>
    </source>
</reference>
<protein>
    <submittedName>
        <fullName evidence="3">HD domain protein</fullName>
    </submittedName>
</protein>
<dbReference type="InterPro" id="IPR037522">
    <property type="entry name" value="HD_GYP_dom"/>
</dbReference>